<dbReference type="InterPro" id="IPR011992">
    <property type="entry name" value="EF-hand-dom_pair"/>
</dbReference>
<feature type="compositionally biased region" description="Low complexity" evidence="5">
    <location>
        <begin position="608"/>
        <end position="635"/>
    </location>
</feature>
<evidence type="ECO:0000256" key="6">
    <source>
        <dbReference type="SAM" id="Phobius"/>
    </source>
</evidence>
<feature type="region of interest" description="Disordered" evidence="5">
    <location>
        <begin position="1354"/>
        <end position="1383"/>
    </location>
</feature>
<keyword evidence="4" id="KW-0175">Coiled coil</keyword>
<dbReference type="PANTHER" id="PTHR13292">
    <property type="entry name" value="AUTOPHAGY-RELATED PROTEIN 101"/>
    <property type="match status" value="1"/>
</dbReference>
<evidence type="ECO:0000259" key="7">
    <source>
        <dbReference type="PROSITE" id="PS50222"/>
    </source>
</evidence>
<evidence type="ECO:0000256" key="3">
    <source>
        <dbReference type="ARBA" id="ARBA00023006"/>
    </source>
</evidence>
<feature type="compositionally biased region" description="Acidic residues" evidence="5">
    <location>
        <begin position="693"/>
        <end position="706"/>
    </location>
</feature>
<comment type="caution">
    <text evidence="8">The sequence shown here is derived from an EMBL/GenBank/DDBJ whole genome shotgun (WGS) entry which is preliminary data.</text>
</comment>
<sequence>MVHPVGVSGGEQKATVPSSGGSKEVTPVELERLKRVFDWIDTKKDGVLDLEEVHTAFHRLGYKAPKLDVEQYIWEVDDDLDGTISWDEYLVMYQRCIFDTTGLEPRGLFTLVQFLLFDKDFKGKISVENTLQILFVRYGRERLDDEIREIFGAASSARIDTGEEATITFTDFQTRSNNRLRALRSSRGKLDPSPLSQRSTAAVIKKLCFVGLLRVLIILLSVAFMTVSLLELKDALMELREAEALLNTKIRVLEKLPCSPWIDPSKRASVKPAFALFHSNESPLSALSHEQPHLPASLSPLLRKRPGASPTAAAAGACGDGGSPQAIEISEEARGVFTQAEKMKHVCDQAMRDAAKAEKLEDEIRRLNEEASRVFTEMEEAEINMPNDELHQLLPAPLDAGVEEETGISVSLSDSSDLRLVYRRETEELVVEGPEDEKALVVHLFEGLPRRRNWWSKPLCDGPNLHELVKSARDLIIIQKKNHVRDDAAAFTKMTVAAAASPPPVRARRNWTEIEVVEALTAFVEAASDRVCDRSQLSEFRKLGLSWSDLVDSNPALANRSPTEMRRKVKVILKELEALSHDYDGQRYYLSRWPSLPKSTRDALIGEQQQQQRQSAATATAEVSSPSTSGISSPTLDTSGSSEAVTNSQTTSGQEDEEEEEKTSNTTTNSSCPRQLKDVSPESAKSARSAPEETWDAEGASDEDDGGCGGGDADGICVEDDAFDMTELQSATSQLLPTSSQVLEASQVSTVPPLVSRLWKSVTMMPSDIEEEEEEETDDDDDSGGDDDPMVPLFTARGDHRHTIGEESVVPDIEWFDACEVVLNEGEEKELAMGKAEEHHGLRVGTWNVWFSKKSGMESHNRQEEVRNFVCGLHEDGWPDVLMVQESNLSAHRAQVCYFQSHLRRYEYLTGYKSQVHDTGILVNSEKFSVARPVPEQLLVTIQERLIRAHYGAIPQGQLAAALGRICLIELEHEKMRSRFFACSFHATRHQANACSSAVLLFLQELSNATRMPVLVGGDFNCDIVDLLDGNPDLDCALPGLTVAEYSYKRHRFKGNRDKLIDRLAVINPASNREFDLKLRNVAACCFEEALFLDTNEPGARTFDHLPIMGQLVLGEKCMLMDSPWSLTEPHVPQALQKLERRDGSGRAAADFFHFTSVHPYTAPNCALPQHGPFQVNRFAYQQPSVFGVLPTGQLLPPRSGQENSRSSLMAALAAYPLESIPGYWPTNNSVSSGPIRADSQRSLSGNVKMNRSVGRRKSYTAPPGVWKNAGGYVSTVYVDKKRIYGPLRRTMEEAARDRERLIAAKNNKATEAQVRDMISAMRVSRSKPDNPSSGGHVDDSLYIGGGASGESLFKRSPANGSHFTTSTTDSSGQQQHQQHQQSLDAMMLTDPLLGSGGHDRSIGSRRLNNDDGNCRELWHAVDTADLFAGIPCPPSAVESSLFEYHICPEIQLPMGHVKEALAAILHTILLGRSIGGQSCVEPITVSSDVIDVHYSKSDDPHVDKTVKTALQDFCRFLERRPERKASIVLSFFVPKHRTPITGGAAATAAAASSWTFNVIADFLSGVSDNREMFEQWTIPIHVVASSSHHPSQGMSREVKSAIRSGEAATGVVWYVCQRMLKSSRLQLPKPGVAGSRSCYDFEISNKITEDSSARHRSPSGGWSPRAILAQQVRHLPSIV</sequence>
<evidence type="ECO:0000313" key="9">
    <source>
        <dbReference type="Proteomes" id="UP000591131"/>
    </source>
</evidence>
<gene>
    <name evidence="8" type="ORF">FOL47_004355</name>
</gene>
<dbReference type="InterPro" id="IPR012445">
    <property type="entry name" value="ATG101"/>
</dbReference>
<dbReference type="OrthoDB" id="436249at2759"/>
<feature type="region of interest" description="Disordered" evidence="5">
    <location>
        <begin position="600"/>
        <end position="715"/>
    </location>
</feature>
<feature type="domain" description="EF-hand" evidence="7">
    <location>
        <begin position="28"/>
        <end position="63"/>
    </location>
</feature>
<dbReference type="EMBL" id="JAAPAO010000248">
    <property type="protein sequence ID" value="KAF4665936.1"/>
    <property type="molecule type" value="Genomic_DNA"/>
</dbReference>
<dbReference type="PANTHER" id="PTHR13292:SF0">
    <property type="entry name" value="AUTOPHAGY-RELATED PROTEIN 101"/>
    <property type="match status" value="1"/>
</dbReference>
<organism evidence="8 9">
    <name type="scientific">Perkinsus chesapeaki</name>
    <name type="common">Clam parasite</name>
    <name type="synonym">Perkinsus andrewsi</name>
    <dbReference type="NCBI Taxonomy" id="330153"/>
    <lineage>
        <taxon>Eukaryota</taxon>
        <taxon>Sar</taxon>
        <taxon>Alveolata</taxon>
        <taxon>Perkinsozoa</taxon>
        <taxon>Perkinsea</taxon>
        <taxon>Perkinsida</taxon>
        <taxon>Perkinsidae</taxon>
        <taxon>Perkinsus</taxon>
    </lineage>
</organism>
<dbReference type="SUPFAM" id="SSF56219">
    <property type="entry name" value="DNase I-like"/>
    <property type="match status" value="1"/>
</dbReference>
<evidence type="ECO:0000256" key="5">
    <source>
        <dbReference type="SAM" id="MobiDB-lite"/>
    </source>
</evidence>
<feature type="region of interest" description="Disordered" evidence="5">
    <location>
        <begin position="765"/>
        <end position="790"/>
    </location>
</feature>
<feature type="region of interest" description="Disordered" evidence="5">
    <location>
        <begin position="1"/>
        <end position="23"/>
    </location>
</feature>
<keyword evidence="6" id="KW-1133">Transmembrane helix</keyword>
<evidence type="ECO:0000256" key="4">
    <source>
        <dbReference type="SAM" id="Coils"/>
    </source>
</evidence>
<feature type="compositionally biased region" description="Acidic residues" evidence="5">
    <location>
        <begin position="768"/>
        <end position="789"/>
    </location>
</feature>
<feature type="region of interest" description="Disordered" evidence="5">
    <location>
        <begin position="1323"/>
        <end position="1342"/>
    </location>
</feature>
<evidence type="ECO:0000256" key="1">
    <source>
        <dbReference type="ARBA" id="ARBA00007130"/>
    </source>
</evidence>
<dbReference type="GO" id="GO:0005509">
    <property type="term" value="F:calcium ion binding"/>
    <property type="evidence" value="ECO:0007669"/>
    <property type="project" value="InterPro"/>
</dbReference>
<dbReference type="Gene3D" id="3.60.10.10">
    <property type="entry name" value="Endonuclease/exonuclease/phosphatase"/>
    <property type="match status" value="1"/>
</dbReference>
<dbReference type="Pfam" id="PF13499">
    <property type="entry name" value="EF-hand_7"/>
    <property type="match status" value="1"/>
</dbReference>
<accession>A0A7J6M3B8</accession>
<dbReference type="Pfam" id="PF07855">
    <property type="entry name" value="ATG101"/>
    <property type="match status" value="1"/>
</dbReference>
<dbReference type="Gene3D" id="1.10.238.10">
    <property type="entry name" value="EF-hand"/>
    <property type="match status" value="1"/>
</dbReference>
<keyword evidence="6" id="KW-0472">Membrane</keyword>
<dbReference type="SUPFAM" id="SSF47473">
    <property type="entry name" value="EF-hand"/>
    <property type="match status" value="1"/>
</dbReference>
<name>A0A7J6M3B8_PERCH</name>
<reference evidence="8 9" key="1">
    <citation type="submission" date="2020-04" db="EMBL/GenBank/DDBJ databases">
        <title>Perkinsus chesapeaki whole genome sequence.</title>
        <authorList>
            <person name="Bogema D.R."/>
        </authorList>
    </citation>
    <scope>NUCLEOTIDE SEQUENCE [LARGE SCALE GENOMIC DNA]</scope>
    <source>
        <strain evidence="8">ATCC PRA-425</strain>
    </source>
</reference>
<dbReference type="Proteomes" id="UP000591131">
    <property type="component" value="Unassembled WGS sequence"/>
</dbReference>
<dbReference type="InterPro" id="IPR005135">
    <property type="entry name" value="Endo/exonuclease/phosphatase"/>
</dbReference>
<keyword evidence="9" id="KW-1185">Reference proteome</keyword>
<dbReference type="PROSITE" id="PS50222">
    <property type="entry name" value="EF_HAND_2"/>
    <property type="match status" value="1"/>
</dbReference>
<dbReference type="GO" id="GO:0000045">
    <property type="term" value="P:autophagosome assembly"/>
    <property type="evidence" value="ECO:0007669"/>
    <property type="project" value="TreeGrafter"/>
</dbReference>
<feature type="transmembrane region" description="Helical" evidence="6">
    <location>
        <begin position="207"/>
        <end position="230"/>
    </location>
</feature>
<dbReference type="InterPro" id="IPR002048">
    <property type="entry name" value="EF_hand_dom"/>
</dbReference>
<protein>
    <recommendedName>
        <fullName evidence="2">Autophagy-related protein 101</fullName>
    </recommendedName>
</protein>
<feature type="compositionally biased region" description="Polar residues" evidence="5">
    <location>
        <begin position="1359"/>
        <end position="1373"/>
    </location>
</feature>
<dbReference type="InterPro" id="IPR036691">
    <property type="entry name" value="Endo/exonu/phosph_ase_sf"/>
</dbReference>
<comment type="similarity">
    <text evidence="1">Belongs to the ATG101 family.</text>
</comment>
<dbReference type="GO" id="GO:0000407">
    <property type="term" value="C:phagophore assembly site"/>
    <property type="evidence" value="ECO:0007669"/>
    <property type="project" value="TreeGrafter"/>
</dbReference>
<evidence type="ECO:0000313" key="8">
    <source>
        <dbReference type="EMBL" id="KAF4665936.1"/>
    </source>
</evidence>
<feature type="compositionally biased region" description="Polar residues" evidence="5">
    <location>
        <begin position="636"/>
        <end position="647"/>
    </location>
</feature>
<keyword evidence="3" id="KW-0072">Autophagy</keyword>
<keyword evidence="6" id="KW-0812">Transmembrane</keyword>
<dbReference type="GO" id="GO:0019901">
    <property type="term" value="F:protein kinase binding"/>
    <property type="evidence" value="ECO:0007669"/>
    <property type="project" value="TreeGrafter"/>
</dbReference>
<dbReference type="CDD" id="cd00051">
    <property type="entry name" value="EFh"/>
    <property type="match status" value="1"/>
</dbReference>
<dbReference type="GO" id="GO:0003824">
    <property type="term" value="F:catalytic activity"/>
    <property type="evidence" value="ECO:0007669"/>
    <property type="project" value="InterPro"/>
</dbReference>
<feature type="coiled-coil region" evidence="4">
    <location>
        <begin position="340"/>
        <end position="384"/>
    </location>
</feature>
<dbReference type="Pfam" id="PF03372">
    <property type="entry name" value="Exo_endo_phos"/>
    <property type="match status" value="1"/>
</dbReference>
<proteinExistence type="inferred from homology"/>
<evidence type="ECO:0000256" key="2">
    <source>
        <dbReference type="ARBA" id="ARBA00018874"/>
    </source>
</evidence>
<dbReference type="GO" id="GO:1990316">
    <property type="term" value="C:Atg1/ULK1 kinase complex"/>
    <property type="evidence" value="ECO:0007669"/>
    <property type="project" value="TreeGrafter"/>
</dbReference>